<evidence type="ECO:0000259" key="4">
    <source>
        <dbReference type="Pfam" id="PF01191"/>
    </source>
</evidence>
<dbReference type="GO" id="GO:0006362">
    <property type="term" value="P:transcription elongation by RNA polymerase I"/>
    <property type="evidence" value="ECO:0007669"/>
    <property type="project" value="TreeGrafter"/>
</dbReference>
<evidence type="ECO:0000256" key="3">
    <source>
        <dbReference type="ARBA" id="ARBA00025765"/>
    </source>
</evidence>
<dbReference type="AlphaFoldDB" id="A0A8H7ZP85"/>
<dbReference type="InterPro" id="IPR020608">
    <property type="entry name" value="RNA_pol_subH/Rpb5_CS"/>
</dbReference>
<comment type="similarity">
    <text evidence="3">Belongs to the archaeal Rpo5/eukaryotic RPB5 RNA polymerase subunit family.</text>
</comment>
<dbReference type="FunFam" id="3.90.940.20:FF:000001">
    <property type="entry name" value="DNA-directed RNA polymerases I, II, and III subunit RPABC1"/>
    <property type="match status" value="1"/>
</dbReference>
<dbReference type="GO" id="GO:0042797">
    <property type="term" value="P:tRNA transcription by RNA polymerase III"/>
    <property type="evidence" value="ECO:0007669"/>
    <property type="project" value="TreeGrafter"/>
</dbReference>
<keyword evidence="2" id="KW-0804">Transcription</keyword>
<sequence length="205" mass="23666">METSDDREVARLWKVLKTIRQLVHDREHLDMDFPAFKDTYVRNGAIEYGISPTRWLSGAEGRREVSGQPRLHSATYARSGRPDYDHFLRRQVRGGQANPRLPGKYQLESFHESELLVNITEHELVPKHILLSKEEKAALLQRYRLKETQLPRIQVSDPVARYFGLKRGQVGAYSTSCEKGSRFFFKMLSRLLGAMLRTGCASELF</sequence>
<dbReference type="GO" id="GO:0006366">
    <property type="term" value="P:transcription by RNA polymerase II"/>
    <property type="evidence" value="ECO:0007669"/>
    <property type="project" value="TreeGrafter"/>
</dbReference>
<dbReference type="OrthoDB" id="248779at2759"/>
<name>A0A8H7ZP85_9FUNG</name>
<dbReference type="EMBL" id="JAEFCI010011300">
    <property type="protein sequence ID" value="KAG5456705.1"/>
    <property type="molecule type" value="Genomic_DNA"/>
</dbReference>
<dbReference type="GO" id="GO:0005736">
    <property type="term" value="C:RNA polymerase I complex"/>
    <property type="evidence" value="ECO:0007669"/>
    <property type="project" value="TreeGrafter"/>
</dbReference>
<keyword evidence="6" id="KW-1185">Reference proteome</keyword>
<dbReference type="Pfam" id="PF01191">
    <property type="entry name" value="RNA_pol_Rpb5_C"/>
    <property type="match status" value="1"/>
</dbReference>
<dbReference type="InterPro" id="IPR036710">
    <property type="entry name" value="RNA_pol_Rpb5_N_sf"/>
</dbReference>
<dbReference type="PANTHER" id="PTHR10535">
    <property type="entry name" value="DNA-DIRECTED RNA POLYMERASES I, II, AND III SUBUNIT RPABC1"/>
    <property type="match status" value="1"/>
</dbReference>
<dbReference type="GO" id="GO:0003677">
    <property type="term" value="F:DNA binding"/>
    <property type="evidence" value="ECO:0007669"/>
    <property type="project" value="InterPro"/>
</dbReference>
<dbReference type="GO" id="GO:0003899">
    <property type="term" value="F:DNA-directed RNA polymerase activity"/>
    <property type="evidence" value="ECO:0007669"/>
    <property type="project" value="InterPro"/>
</dbReference>
<dbReference type="PROSITE" id="PS01110">
    <property type="entry name" value="RNA_POL_H_23KD"/>
    <property type="match status" value="1"/>
</dbReference>
<organism evidence="5 6">
    <name type="scientific">Olpidium bornovanus</name>
    <dbReference type="NCBI Taxonomy" id="278681"/>
    <lineage>
        <taxon>Eukaryota</taxon>
        <taxon>Fungi</taxon>
        <taxon>Fungi incertae sedis</taxon>
        <taxon>Olpidiomycota</taxon>
        <taxon>Olpidiomycotina</taxon>
        <taxon>Olpidiomycetes</taxon>
        <taxon>Olpidiales</taxon>
        <taxon>Olpidiaceae</taxon>
        <taxon>Olpidium</taxon>
    </lineage>
</organism>
<proteinExistence type="inferred from homology"/>
<dbReference type="GO" id="GO:0005666">
    <property type="term" value="C:RNA polymerase III complex"/>
    <property type="evidence" value="ECO:0007669"/>
    <property type="project" value="TreeGrafter"/>
</dbReference>
<dbReference type="InterPro" id="IPR000783">
    <property type="entry name" value="RNA_pol_subH/Rpb5_C"/>
</dbReference>
<gene>
    <name evidence="5" type="ORF">BJ554DRAFT_3475</name>
</gene>
<dbReference type="PANTHER" id="PTHR10535:SF0">
    <property type="entry name" value="DNA-DIRECTED RNA POLYMERASES I, II, AND III SUBUNIT RPABC1"/>
    <property type="match status" value="1"/>
</dbReference>
<feature type="domain" description="RNA polymerase subunit H/Rpb5 C-terminal" evidence="4">
    <location>
        <begin position="117"/>
        <end position="170"/>
    </location>
</feature>
<evidence type="ECO:0000256" key="1">
    <source>
        <dbReference type="ARBA" id="ARBA00004123"/>
    </source>
</evidence>
<dbReference type="InterPro" id="IPR014381">
    <property type="entry name" value="Arch_Rpo5/euc_Rpb5"/>
</dbReference>
<dbReference type="SUPFAM" id="SSF55287">
    <property type="entry name" value="RPB5-like RNA polymerase subunit"/>
    <property type="match status" value="1"/>
</dbReference>
<comment type="subcellular location">
    <subcellularLocation>
        <location evidence="1">Nucleus</location>
    </subcellularLocation>
</comment>
<dbReference type="InterPro" id="IPR035913">
    <property type="entry name" value="RPB5-like_sf"/>
</dbReference>
<protein>
    <submittedName>
        <fullName evidence="5">RNA polymerase Rpb5, C-terminal domain-containing protein</fullName>
    </submittedName>
</protein>
<dbReference type="Proteomes" id="UP000673691">
    <property type="component" value="Unassembled WGS sequence"/>
</dbReference>
<evidence type="ECO:0000256" key="2">
    <source>
        <dbReference type="ARBA" id="ARBA00023163"/>
    </source>
</evidence>
<dbReference type="PIRSF" id="PIRSF000747">
    <property type="entry name" value="RPB5"/>
    <property type="match status" value="1"/>
</dbReference>
<reference evidence="5 6" key="1">
    <citation type="journal article" name="Sci. Rep.">
        <title>Genome-scale phylogenetic analyses confirm Olpidium as the closest living zoosporic fungus to the non-flagellated, terrestrial fungi.</title>
        <authorList>
            <person name="Chang Y."/>
            <person name="Rochon D."/>
            <person name="Sekimoto S."/>
            <person name="Wang Y."/>
            <person name="Chovatia M."/>
            <person name="Sandor L."/>
            <person name="Salamov A."/>
            <person name="Grigoriev I.V."/>
            <person name="Stajich J.E."/>
            <person name="Spatafora J.W."/>
        </authorList>
    </citation>
    <scope>NUCLEOTIDE SEQUENCE [LARGE SCALE GENOMIC DNA]</scope>
    <source>
        <strain evidence="5">S191</strain>
    </source>
</reference>
<evidence type="ECO:0000313" key="5">
    <source>
        <dbReference type="EMBL" id="KAG5456705.1"/>
    </source>
</evidence>
<dbReference type="SUPFAM" id="SSF53036">
    <property type="entry name" value="Eukaryotic RPB5 N-terminal domain"/>
    <property type="match status" value="1"/>
</dbReference>
<dbReference type="Gene3D" id="3.90.940.20">
    <property type="entry name" value="RPB5-like RNA polymerase subunit"/>
    <property type="match status" value="1"/>
</dbReference>
<accession>A0A8H7ZP85</accession>
<evidence type="ECO:0000313" key="6">
    <source>
        <dbReference type="Proteomes" id="UP000673691"/>
    </source>
</evidence>
<dbReference type="GO" id="GO:0005665">
    <property type="term" value="C:RNA polymerase II, core complex"/>
    <property type="evidence" value="ECO:0007669"/>
    <property type="project" value="TreeGrafter"/>
</dbReference>
<comment type="caution">
    <text evidence="5">The sequence shown here is derived from an EMBL/GenBank/DDBJ whole genome shotgun (WGS) entry which is preliminary data.</text>
</comment>